<organism evidence="1 2">
    <name type="scientific">Elysia marginata</name>
    <dbReference type="NCBI Taxonomy" id="1093978"/>
    <lineage>
        <taxon>Eukaryota</taxon>
        <taxon>Metazoa</taxon>
        <taxon>Spiralia</taxon>
        <taxon>Lophotrochozoa</taxon>
        <taxon>Mollusca</taxon>
        <taxon>Gastropoda</taxon>
        <taxon>Heterobranchia</taxon>
        <taxon>Euthyneura</taxon>
        <taxon>Panpulmonata</taxon>
        <taxon>Sacoglossa</taxon>
        <taxon>Placobranchoidea</taxon>
        <taxon>Plakobranchidae</taxon>
        <taxon>Elysia</taxon>
    </lineage>
</organism>
<accession>A0AAV4EQ36</accession>
<comment type="caution">
    <text evidence="1">The sequence shown here is derived from an EMBL/GenBank/DDBJ whole genome shotgun (WGS) entry which is preliminary data.</text>
</comment>
<evidence type="ECO:0000313" key="1">
    <source>
        <dbReference type="EMBL" id="GFR62974.1"/>
    </source>
</evidence>
<proteinExistence type="predicted"/>
<dbReference type="EMBL" id="BMAT01000266">
    <property type="protein sequence ID" value="GFR62974.1"/>
    <property type="molecule type" value="Genomic_DNA"/>
</dbReference>
<evidence type="ECO:0000313" key="2">
    <source>
        <dbReference type="Proteomes" id="UP000762676"/>
    </source>
</evidence>
<gene>
    <name evidence="1" type="ORF">ElyMa_000144000</name>
</gene>
<dbReference type="AlphaFoldDB" id="A0AAV4EQ36"/>
<dbReference type="Proteomes" id="UP000762676">
    <property type="component" value="Unassembled WGS sequence"/>
</dbReference>
<protein>
    <submittedName>
        <fullName evidence="1">Uncharacterized protein</fullName>
    </submittedName>
</protein>
<keyword evidence="2" id="KW-1185">Reference proteome</keyword>
<sequence length="74" mass="8901">MEIISTSSNQQFLHRSLEFTELTDDGYREHQNLEEESRYCLWKWMAKWSVRLGSGLARCEPAEEQHRDIRREVS</sequence>
<name>A0AAV4EQ36_9GAST</name>
<reference evidence="1 2" key="1">
    <citation type="journal article" date="2021" name="Elife">
        <title>Chloroplast acquisition without the gene transfer in kleptoplastic sea slugs, Plakobranchus ocellatus.</title>
        <authorList>
            <person name="Maeda T."/>
            <person name="Takahashi S."/>
            <person name="Yoshida T."/>
            <person name="Shimamura S."/>
            <person name="Takaki Y."/>
            <person name="Nagai Y."/>
            <person name="Toyoda A."/>
            <person name="Suzuki Y."/>
            <person name="Arimoto A."/>
            <person name="Ishii H."/>
            <person name="Satoh N."/>
            <person name="Nishiyama T."/>
            <person name="Hasebe M."/>
            <person name="Maruyama T."/>
            <person name="Minagawa J."/>
            <person name="Obokata J."/>
            <person name="Shigenobu S."/>
        </authorList>
    </citation>
    <scope>NUCLEOTIDE SEQUENCE [LARGE SCALE GENOMIC DNA]</scope>
</reference>